<protein>
    <submittedName>
        <fullName evidence="7">Fur family transcriptional regulator</fullName>
    </submittedName>
</protein>
<evidence type="ECO:0000256" key="2">
    <source>
        <dbReference type="ARBA" id="ARBA00022491"/>
    </source>
</evidence>
<comment type="caution">
    <text evidence="7">The sequence shown here is derived from an EMBL/GenBank/DDBJ whole genome shotgun (WGS) entry which is preliminary data.</text>
</comment>
<keyword evidence="6" id="KW-0804">Transcription</keyword>
<sequence length="157" mass="17866">MKGHLPVTDILDHADSCCRKNQVRLTAIRRNVLSLMLSEDKALSAYEIISIFKEKFHKTLTPMTAYRTLEFLEEYQLVHRLKTANKYVACAHIGSECSHDLPHFYICQQCLKVDEINTASHLKLEALNVEAKQKGYQLESPQIELSGICNKCATVLT</sequence>
<keyword evidence="3" id="KW-0862">Zinc</keyword>
<dbReference type="RefSeq" id="WP_284207774.1">
    <property type="nucleotide sequence ID" value="NZ_BSSU01000009.1"/>
</dbReference>
<dbReference type="InterPro" id="IPR036390">
    <property type="entry name" value="WH_DNA-bd_sf"/>
</dbReference>
<keyword evidence="4" id="KW-0805">Transcription regulation</keyword>
<keyword evidence="5" id="KW-0238">DNA-binding</keyword>
<evidence type="ECO:0000256" key="1">
    <source>
        <dbReference type="ARBA" id="ARBA00007957"/>
    </source>
</evidence>
<reference evidence="7 8" key="1">
    <citation type="submission" date="2023-03" db="EMBL/GenBank/DDBJ databases">
        <title>Draft genome sequence of Thalassotalea eurytherma JCM 18482T.</title>
        <authorList>
            <person name="Sawabe T."/>
        </authorList>
    </citation>
    <scope>NUCLEOTIDE SEQUENCE [LARGE SCALE GENOMIC DNA]</scope>
    <source>
        <strain evidence="7 8">JCM 18482</strain>
    </source>
</reference>
<dbReference type="InterPro" id="IPR036388">
    <property type="entry name" value="WH-like_DNA-bd_sf"/>
</dbReference>
<dbReference type="PANTHER" id="PTHR33202">
    <property type="entry name" value="ZINC UPTAKE REGULATION PROTEIN"/>
    <property type="match status" value="1"/>
</dbReference>
<evidence type="ECO:0000256" key="5">
    <source>
        <dbReference type="ARBA" id="ARBA00023125"/>
    </source>
</evidence>
<name>A0ABQ6H4F8_9GAMM</name>
<keyword evidence="8" id="KW-1185">Reference proteome</keyword>
<dbReference type="Pfam" id="PF01475">
    <property type="entry name" value="FUR"/>
    <property type="match status" value="1"/>
</dbReference>
<accession>A0ABQ6H4F8</accession>
<dbReference type="Gene3D" id="1.10.10.10">
    <property type="entry name" value="Winged helix-like DNA-binding domain superfamily/Winged helix DNA-binding domain"/>
    <property type="match status" value="1"/>
</dbReference>
<dbReference type="PANTHER" id="PTHR33202:SF6">
    <property type="entry name" value="ZINC UPTAKE REGULATION PROTEIN"/>
    <property type="match status" value="1"/>
</dbReference>
<organism evidence="7 8">
    <name type="scientific">Thalassotalea eurytherma</name>
    <dbReference type="NCBI Taxonomy" id="1144278"/>
    <lineage>
        <taxon>Bacteria</taxon>
        <taxon>Pseudomonadati</taxon>
        <taxon>Pseudomonadota</taxon>
        <taxon>Gammaproteobacteria</taxon>
        <taxon>Alteromonadales</taxon>
        <taxon>Colwelliaceae</taxon>
        <taxon>Thalassotalea</taxon>
    </lineage>
</organism>
<dbReference type="EMBL" id="BSSU01000009">
    <property type="protein sequence ID" value="GLX82404.1"/>
    <property type="molecule type" value="Genomic_DNA"/>
</dbReference>
<dbReference type="InterPro" id="IPR043135">
    <property type="entry name" value="Fur_C"/>
</dbReference>
<keyword evidence="2" id="KW-0678">Repressor</keyword>
<proteinExistence type="inferred from homology"/>
<dbReference type="SUPFAM" id="SSF46785">
    <property type="entry name" value="Winged helix' DNA-binding domain"/>
    <property type="match status" value="1"/>
</dbReference>
<dbReference type="InterPro" id="IPR002481">
    <property type="entry name" value="FUR"/>
</dbReference>
<comment type="similarity">
    <text evidence="1">Belongs to the Fur family.</text>
</comment>
<evidence type="ECO:0000256" key="4">
    <source>
        <dbReference type="ARBA" id="ARBA00023015"/>
    </source>
</evidence>
<gene>
    <name evidence="7" type="primary">zur_1</name>
    <name evidence="7" type="ORF">theurythT_18560</name>
</gene>
<evidence type="ECO:0000256" key="6">
    <source>
        <dbReference type="ARBA" id="ARBA00023163"/>
    </source>
</evidence>
<evidence type="ECO:0000256" key="3">
    <source>
        <dbReference type="ARBA" id="ARBA00022833"/>
    </source>
</evidence>
<dbReference type="Gene3D" id="3.30.1490.190">
    <property type="match status" value="1"/>
</dbReference>
<dbReference type="Proteomes" id="UP001157133">
    <property type="component" value="Unassembled WGS sequence"/>
</dbReference>
<evidence type="ECO:0000313" key="7">
    <source>
        <dbReference type="EMBL" id="GLX82404.1"/>
    </source>
</evidence>
<evidence type="ECO:0000313" key="8">
    <source>
        <dbReference type="Proteomes" id="UP001157133"/>
    </source>
</evidence>